<evidence type="ECO:0008006" key="10">
    <source>
        <dbReference type="Google" id="ProtNLM"/>
    </source>
</evidence>
<dbReference type="PANTHER" id="PTHR22422:SF1">
    <property type="entry name" value="TRANSMEMBRANE AND COILED-COIL DOMAIN-CONTAINING PROTEIN 5B"/>
    <property type="match status" value="1"/>
</dbReference>
<evidence type="ECO:0000313" key="9">
    <source>
        <dbReference type="Proteomes" id="UP000001595"/>
    </source>
</evidence>
<sequence length="343" mass="40038">MFSWKSLLRAEEISIGKRRMSELRRHHHHTTLLDVMMEDVGQNPLADVYQTIELPALEAVKQNLDCLNSDLEKDLQKLDMENQVLLRKIKEKEETIPSLERELALSLEEAKEEEELNYIIDEQEESLRQLELETAKLEKSNAILSRNVVEIQKKISGLFTNIGLEEETTKQILEEMKARLQKSTESCAKQEEELAEIESDYQSVSELCKDQVYYIKKYQEVLRKMKEEKEALLLEKEISKAQNDSSQIVEPGSILVDTTQRNMERTTIKKQGRICWYKYFQYLTFMALVFIRLLACVFFHLQYINPNLLVDVLPLVLSRGTLESLRKVSRPFLTLAVEEALPH</sequence>
<dbReference type="Pfam" id="PF14992">
    <property type="entry name" value="TMCO5"/>
    <property type="match status" value="1"/>
</dbReference>
<keyword evidence="9" id="KW-1185">Reference proteome</keyword>
<evidence type="ECO:0000256" key="4">
    <source>
        <dbReference type="ARBA" id="ARBA00023054"/>
    </source>
</evidence>
<dbReference type="eggNOG" id="ENOG502SXU7">
    <property type="taxonomic scope" value="Eukaryota"/>
</dbReference>
<reference evidence="8" key="3">
    <citation type="submission" date="2025-09" db="UniProtKB">
        <authorList>
            <consortium name="Ensembl"/>
        </authorList>
    </citation>
    <scope>IDENTIFICATION</scope>
</reference>
<dbReference type="Proteomes" id="UP000001595">
    <property type="component" value="Chromosome 15"/>
</dbReference>
<evidence type="ECO:0000256" key="2">
    <source>
        <dbReference type="ARBA" id="ARBA00022692"/>
    </source>
</evidence>
<feature type="coiled-coil region" evidence="6">
    <location>
        <begin position="173"/>
        <end position="244"/>
    </location>
</feature>
<name>H2NMP9_PONAB</name>
<evidence type="ECO:0000256" key="6">
    <source>
        <dbReference type="SAM" id="Coils"/>
    </source>
</evidence>
<feature type="coiled-coil region" evidence="6">
    <location>
        <begin position="57"/>
        <end position="147"/>
    </location>
</feature>
<keyword evidence="2 7" id="KW-0812">Transmembrane</keyword>
<evidence type="ECO:0000256" key="1">
    <source>
        <dbReference type="ARBA" id="ARBA00004167"/>
    </source>
</evidence>
<gene>
    <name evidence="8" type="primary">LOC129050457</name>
</gene>
<evidence type="ECO:0000256" key="5">
    <source>
        <dbReference type="ARBA" id="ARBA00023136"/>
    </source>
</evidence>
<evidence type="ECO:0000313" key="8">
    <source>
        <dbReference type="Ensembl" id="ENSPPYP00000007143.2"/>
    </source>
</evidence>
<comment type="subcellular location">
    <subcellularLocation>
        <location evidence="1">Membrane</location>
        <topology evidence="1">Single-pass membrane protein</topology>
    </subcellularLocation>
</comment>
<protein>
    <recommendedName>
        <fullName evidence="10">Transmembrane and coiled-coil domain-containing protein 5B</fullName>
    </recommendedName>
</protein>
<dbReference type="InParanoid" id="H2NMP9"/>
<keyword evidence="3 7" id="KW-1133">Transmembrane helix</keyword>
<reference evidence="8 9" key="1">
    <citation type="submission" date="2008-02" db="EMBL/GenBank/DDBJ databases">
        <title>A 6x draft sequence assembly of the Pongo pygmaeus abelii genome.</title>
        <authorList>
            <person name="Wilson R.K."/>
            <person name="Mardis E."/>
        </authorList>
    </citation>
    <scope>NUCLEOTIDE SEQUENCE [LARGE SCALE GENOMIC DNA]</scope>
</reference>
<keyword evidence="5 7" id="KW-0472">Membrane</keyword>
<evidence type="ECO:0000256" key="3">
    <source>
        <dbReference type="ARBA" id="ARBA00022989"/>
    </source>
</evidence>
<keyword evidence="4 6" id="KW-0175">Coiled coil</keyword>
<dbReference type="AlphaFoldDB" id="H2NMP9"/>
<dbReference type="GO" id="GO:0016020">
    <property type="term" value="C:membrane"/>
    <property type="evidence" value="ECO:0007669"/>
    <property type="project" value="UniProtKB-SubCell"/>
</dbReference>
<organism evidence="8 9">
    <name type="scientific">Pongo abelii</name>
    <name type="common">Sumatran orangutan</name>
    <name type="synonym">Pongo pygmaeus abelii</name>
    <dbReference type="NCBI Taxonomy" id="9601"/>
    <lineage>
        <taxon>Eukaryota</taxon>
        <taxon>Metazoa</taxon>
        <taxon>Chordata</taxon>
        <taxon>Craniata</taxon>
        <taxon>Vertebrata</taxon>
        <taxon>Euteleostomi</taxon>
        <taxon>Mammalia</taxon>
        <taxon>Eutheria</taxon>
        <taxon>Euarchontoglires</taxon>
        <taxon>Primates</taxon>
        <taxon>Haplorrhini</taxon>
        <taxon>Catarrhini</taxon>
        <taxon>Hominidae</taxon>
        <taxon>Pongo</taxon>
    </lineage>
</organism>
<dbReference type="PANTHER" id="PTHR22422">
    <property type="entry name" value="TRANSMEMBRANE AND COILED-COIL DOMAIN-CONTAINING PROTEIN 5B-RELATED"/>
    <property type="match status" value="1"/>
</dbReference>
<dbReference type="GeneTree" id="ENSGT00940000153380"/>
<reference evidence="8" key="2">
    <citation type="submission" date="2025-08" db="UniProtKB">
        <authorList>
            <consortium name="Ensembl"/>
        </authorList>
    </citation>
    <scope>IDENTIFICATION</scope>
</reference>
<evidence type="ECO:0000256" key="7">
    <source>
        <dbReference type="SAM" id="Phobius"/>
    </source>
</evidence>
<accession>H2NMP9</accession>
<proteinExistence type="predicted"/>
<dbReference type="OMA" id="FRCLVFM"/>
<dbReference type="HOGENOM" id="CLU_061400_0_0_1"/>
<dbReference type="Ensembl" id="ENSPPYT00000007439.2">
    <property type="protein sequence ID" value="ENSPPYP00000007143.2"/>
    <property type="gene ID" value="ENSPPYG00000006304.2"/>
</dbReference>
<dbReference type="InterPro" id="IPR026617">
    <property type="entry name" value="SMCO2/5"/>
</dbReference>
<feature type="transmembrane region" description="Helical" evidence="7">
    <location>
        <begin position="279"/>
        <end position="301"/>
    </location>
</feature>